<dbReference type="OrthoDB" id="4358152at2759"/>
<evidence type="ECO:0000313" key="2">
    <source>
        <dbReference type="Proteomes" id="UP000717696"/>
    </source>
</evidence>
<evidence type="ECO:0008006" key="3">
    <source>
        <dbReference type="Google" id="ProtNLM"/>
    </source>
</evidence>
<organism evidence="1 2">
    <name type="scientific">Dactylonectria estremocensis</name>
    <dbReference type="NCBI Taxonomy" id="1079267"/>
    <lineage>
        <taxon>Eukaryota</taxon>
        <taxon>Fungi</taxon>
        <taxon>Dikarya</taxon>
        <taxon>Ascomycota</taxon>
        <taxon>Pezizomycotina</taxon>
        <taxon>Sordariomycetes</taxon>
        <taxon>Hypocreomycetidae</taxon>
        <taxon>Hypocreales</taxon>
        <taxon>Nectriaceae</taxon>
        <taxon>Dactylonectria</taxon>
    </lineage>
</organism>
<keyword evidence="2" id="KW-1185">Reference proteome</keyword>
<reference evidence="1" key="1">
    <citation type="journal article" date="2021" name="Nat. Commun.">
        <title>Genetic determinants of endophytism in the Arabidopsis root mycobiome.</title>
        <authorList>
            <person name="Mesny F."/>
            <person name="Miyauchi S."/>
            <person name="Thiergart T."/>
            <person name="Pickel B."/>
            <person name="Atanasova L."/>
            <person name="Karlsson M."/>
            <person name="Huettel B."/>
            <person name="Barry K.W."/>
            <person name="Haridas S."/>
            <person name="Chen C."/>
            <person name="Bauer D."/>
            <person name="Andreopoulos W."/>
            <person name="Pangilinan J."/>
            <person name="LaButti K."/>
            <person name="Riley R."/>
            <person name="Lipzen A."/>
            <person name="Clum A."/>
            <person name="Drula E."/>
            <person name="Henrissat B."/>
            <person name="Kohler A."/>
            <person name="Grigoriev I.V."/>
            <person name="Martin F.M."/>
            <person name="Hacquard S."/>
        </authorList>
    </citation>
    <scope>NUCLEOTIDE SEQUENCE</scope>
    <source>
        <strain evidence="1">MPI-CAGE-AT-0021</strain>
    </source>
</reference>
<proteinExistence type="predicted"/>
<dbReference type="Proteomes" id="UP000717696">
    <property type="component" value="Unassembled WGS sequence"/>
</dbReference>
<dbReference type="AlphaFoldDB" id="A0A9P9FHE0"/>
<name>A0A9P9FHE0_9HYPO</name>
<accession>A0A9P9FHE0</accession>
<comment type="caution">
    <text evidence="1">The sequence shown here is derived from an EMBL/GenBank/DDBJ whole genome shotgun (WGS) entry which is preliminary data.</text>
</comment>
<evidence type="ECO:0000313" key="1">
    <source>
        <dbReference type="EMBL" id="KAH7162171.1"/>
    </source>
</evidence>
<protein>
    <recommendedName>
        <fullName evidence="3">F-box domain-containing protein</fullName>
    </recommendedName>
</protein>
<dbReference type="EMBL" id="JAGMUU010000001">
    <property type="protein sequence ID" value="KAH7162171.1"/>
    <property type="molecule type" value="Genomic_DNA"/>
</dbReference>
<sequence>MDATQSVSPAISKPNRLDEPASFELLAPEILLQIVTNLPGLDTLWNLLCASPHVWRLFSSHALAITEGIISGPNSILPLRVQEIVRAVILTRSKALPFQNLEEFQVRFMRSMMPHGAPKGAVLKVIGPKALSASTVSVPVLRSVVVTAYQASALSQACLASCLARIRDPSFKPLHADPSPQYGGDYGDDPEVWVPAWDREFIGKPVQVVDAGQPSWVEEMRALRAVWLIQLMGEVQCLVADEAETVGWPDEDIHRLSKMDTVDVVTELPETLLSREEEVKSMVQYIATRGDATKETFYRLPRAPSASASPRWITASPKRTHPPRIVRGFCRNGKFHPLPKGSAIPEDGTPPFKWPDITDSSKWGQTESFLASTSQGIFTFRCLTAGDHLYSPTPIPGVKFESFRPLGFAFWDRRRMHLLGLSNGISYKGSHPDVYLFAFESILPPGEVASLKAELRRSRAQQLSTSITRQFPSP</sequence>
<gene>
    <name evidence="1" type="ORF">B0J13DRAFT_2712</name>
</gene>